<feature type="compositionally biased region" description="Basic and acidic residues" evidence="1">
    <location>
        <begin position="39"/>
        <end position="57"/>
    </location>
</feature>
<keyword evidence="3" id="KW-1185">Reference proteome</keyword>
<evidence type="ECO:0000313" key="2">
    <source>
        <dbReference type="EMBL" id="ALI56840.1"/>
    </source>
</evidence>
<dbReference type="RefSeq" id="WP_169775321.1">
    <property type="nucleotide sequence ID" value="NZ_CP012023.1"/>
</dbReference>
<evidence type="ECO:0000256" key="1">
    <source>
        <dbReference type="SAM" id="MobiDB-lite"/>
    </source>
</evidence>
<feature type="region of interest" description="Disordered" evidence="1">
    <location>
        <begin position="28"/>
        <end position="57"/>
    </location>
</feature>
<dbReference type="STRING" id="1397108.IMCC12053_2893"/>
<gene>
    <name evidence="2" type="ORF">IMCC12053_2893</name>
</gene>
<accession>A0A0N9ZJF5</accession>
<reference evidence="2 3" key="1">
    <citation type="submission" date="2015-05" db="EMBL/GenBank/DDBJ databases">
        <authorList>
            <person name="Wang D.B."/>
            <person name="Wang M."/>
        </authorList>
    </citation>
    <scope>NUCLEOTIDE SEQUENCE [LARGE SCALE GENOMIC DNA]</scope>
    <source>
        <strain evidence="2 3">IMCC 12053</strain>
    </source>
</reference>
<dbReference type="PATRIC" id="fig|1397108.4.peg.2958"/>
<evidence type="ECO:0000313" key="3">
    <source>
        <dbReference type="Proteomes" id="UP000064920"/>
    </source>
</evidence>
<sequence length="57" mass="6087">MTNKPDHSSGAKAPITARDARLKAALKANLARRKQQARARADDTDPSKDKAQGESNG</sequence>
<dbReference type="EMBL" id="CP012023">
    <property type="protein sequence ID" value="ALI56840.1"/>
    <property type="molecule type" value="Genomic_DNA"/>
</dbReference>
<feature type="region of interest" description="Disordered" evidence="1">
    <location>
        <begin position="1"/>
        <end position="20"/>
    </location>
</feature>
<dbReference type="AlphaFoldDB" id="A0A0N9ZJF5"/>
<dbReference type="KEGG" id="cmar:IMCC12053_2893"/>
<protein>
    <submittedName>
        <fullName evidence="2">Uncharacterized protein</fullName>
    </submittedName>
</protein>
<dbReference type="Proteomes" id="UP000064920">
    <property type="component" value="Chromosome"/>
</dbReference>
<organism evidence="2 3">
    <name type="scientific">Celeribacter marinus</name>
    <dbReference type="NCBI Taxonomy" id="1397108"/>
    <lineage>
        <taxon>Bacteria</taxon>
        <taxon>Pseudomonadati</taxon>
        <taxon>Pseudomonadota</taxon>
        <taxon>Alphaproteobacteria</taxon>
        <taxon>Rhodobacterales</taxon>
        <taxon>Roseobacteraceae</taxon>
        <taxon>Celeribacter</taxon>
    </lineage>
</organism>
<proteinExistence type="predicted"/>
<name>A0A0N9ZJF5_9RHOB</name>